<dbReference type="SMART" id="SM00248">
    <property type="entry name" value="ANK"/>
    <property type="match status" value="3"/>
</dbReference>
<evidence type="ECO:0000313" key="1">
    <source>
        <dbReference type="EMBL" id="KAA3467514.1"/>
    </source>
</evidence>
<dbReference type="InterPro" id="IPR002110">
    <property type="entry name" value="Ankyrin_rpt"/>
</dbReference>
<dbReference type="PANTHER" id="PTHR24121">
    <property type="entry name" value="NO MECHANORECEPTOR POTENTIAL C, ISOFORM D-RELATED"/>
    <property type="match status" value="1"/>
</dbReference>
<dbReference type="AlphaFoldDB" id="A0A5B6VEP8"/>
<dbReference type="PANTHER" id="PTHR24121:SF22">
    <property type="entry name" value="PROTEIN ACCELERATED CELL DEATH 6-LIKE"/>
    <property type="match status" value="1"/>
</dbReference>
<dbReference type="Gene3D" id="1.25.40.20">
    <property type="entry name" value="Ankyrin repeat-containing domain"/>
    <property type="match status" value="2"/>
</dbReference>
<comment type="caution">
    <text evidence="1">The sequence shown here is derived from an EMBL/GenBank/DDBJ whole genome shotgun (WGS) entry which is preliminary data.</text>
</comment>
<name>A0A5B6VEP8_9ROSI</name>
<accession>A0A5B6VEP8</accession>
<dbReference type="InterPro" id="IPR036770">
    <property type="entry name" value="Ankyrin_rpt-contain_sf"/>
</dbReference>
<protein>
    <submittedName>
        <fullName evidence="1">Ankyrin repeat-containing protein</fullName>
    </submittedName>
</protein>
<keyword evidence="2" id="KW-1185">Reference proteome</keyword>
<dbReference type="Pfam" id="PF12796">
    <property type="entry name" value="Ank_2"/>
    <property type="match status" value="1"/>
</dbReference>
<dbReference type="Proteomes" id="UP000325315">
    <property type="component" value="Unassembled WGS sequence"/>
</dbReference>
<dbReference type="SUPFAM" id="SSF48403">
    <property type="entry name" value="Ankyrin repeat"/>
    <property type="match status" value="1"/>
</dbReference>
<dbReference type="EMBL" id="SMMG02000007">
    <property type="protein sequence ID" value="KAA3467514.1"/>
    <property type="molecule type" value="Genomic_DNA"/>
</dbReference>
<gene>
    <name evidence="1" type="ORF">EPI10_002520</name>
</gene>
<evidence type="ECO:0000313" key="2">
    <source>
        <dbReference type="Proteomes" id="UP000325315"/>
    </source>
</evidence>
<proteinExistence type="predicted"/>
<reference evidence="2" key="1">
    <citation type="journal article" date="2019" name="Plant Biotechnol. J.">
        <title>Genome sequencing of the Australian wild diploid species Gossypium australe highlights disease resistance and delayed gland morphogenesis.</title>
        <authorList>
            <person name="Cai Y."/>
            <person name="Cai X."/>
            <person name="Wang Q."/>
            <person name="Wang P."/>
            <person name="Zhang Y."/>
            <person name="Cai C."/>
            <person name="Xu Y."/>
            <person name="Wang K."/>
            <person name="Zhou Z."/>
            <person name="Wang C."/>
            <person name="Geng S."/>
            <person name="Li B."/>
            <person name="Dong Q."/>
            <person name="Hou Y."/>
            <person name="Wang H."/>
            <person name="Ai P."/>
            <person name="Liu Z."/>
            <person name="Yi F."/>
            <person name="Sun M."/>
            <person name="An G."/>
            <person name="Cheng J."/>
            <person name="Zhang Y."/>
            <person name="Shi Q."/>
            <person name="Xie Y."/>
            <person name="Shi X."/>
            <person name="Chang Y."/>
            <person name="Huang F."/>
            <person name="Chen Y."/>
            <person name="Hong S."/>
            <person name="Mi L."/>
            <person name="Sun Q."/>
            <person name="Zhang L."/>
            <person name="Zhou B."/>
            <person name="Peng R."/>
            <person name="Zhang X."/>
            <person name="Liu F."/>
        </authorList>
    </citation>
    <scope>NUCLEOTIDE SEQUENCE [LARGE SCALE GENOMIC DNA]</scope>
    <source>
        <strain evidence="2">cv. PA1801</strain>
    </source>
</reference>
<dbReference type="OrthoDB" id="303876at2759"/>
<organism evidence="1 2">
    <name type="scientific">Gossypium australe</name>
    <dbReference type="NCBI Taxonomy" id="47621"/>
    <lineage>
        <taxon>Eukaryota</taxon>
        <taxon>Viridiplantae</taxon>
        <taxon>Streptophyta</taxon>
        <taxon>Embryophyta</taxon>
        <taxon>Tracheophyta</taxon>
        <taxon>Spermatophyta</taxon>
        <taxon>Magnoliopsida</taxon>
        <taxon>eudicotyledons</taxon>
        <taxon>Gunneridae</taxon>
        <taxon>Pentapetalae</taxon>
        <taxon>rosids</taxon>
        <taxon>malvids</taxon>
        <taxon>Malvales</taxon>
        <taxon>Malvaceae</taxon>
        <taxon>Malvoideae</taxon>
        <taxon>Gossypium</taxon>
    </lineage>
</organism>
<sequence>MNCHPNLVHKTKLNGETSFHVAAKAGQFDVLLLFKANMEDVARVRDKHGDTPLHCAVRNNHNLVDGDQEALRLVNTAGESLLVVAIDLGLTPIADSIISANPSTLDHKGNNGQTPLHRALLSCNYVIVYKVLVEKPELIIMEDGRGRNSLHYDQCFLG</sequence>